<evidence type="ECO:0000259" key="5">
    <source>
        <dbReference type="PROSITE" id="PS50977"/>
    </source>
</evidence>
<proteinExistence type="predicted"/>
<evidence type="ECO:0000313" key="7">
    <source>
        <dbReference type="Proteomes" id="UP000036403"/>
    </source>
</evidence>
<keyword evidence="2" id="KW-0805">Transcription regulation</keyword>
<evidence type="ECO:0000313" key="6">
    <source>
        <dbReference type="EMBL" id="KMQ84273.1"/>
    </source>
</evidence>
<accession>A0A0J7K1E4</accession>
<keyword evidence="7" id="KW-1185">Reference proteome</keyword>
<dbReference type="GO" id="GO:0005634">
    <property type="term" value="C:nucleus"/>
    <property type="evidence" value="ECO:0007669"/>
    <property type="project" value="UniProtKB-SubCell"/>
</dbReference>
<feature type="domain" description="HTH tetR-type" evidence="5">
    <location>
        <begin position="19"/>
        <end position="79"/>
    </location>
</feature>
<dbReference type="PANTHER" id="PTHR30055">
    <property type="entry name" value="HTH-TYPE TRANSCRIPTIONAL REGULATOR RUTR"/>
    <property type="match status" value="1"/>
</dbReference>
<dbReference type="PROSITE" id="PS01081">
    <property type="entry name" value="HTH_TETR_1"/>
    <property type="match status" value="1"/>
</dbReference>
<keyword evidence="3" id="KW-0238">DNA-binding</keyword>
<dbReference type="PRINTS" id="PR00455">
    <property type="entry name" value="HTHTETR"/>
</dbReference>
<reference evidence="6 7" key="1">
    <citation type="submission" date="2015-04" db="EMBL/GenBank/DDBJ databases">
        <title>Lasius niger genome sequencing.</title>
        <authorList>
            <person name="Konorov E.A."/>
            <person name="Nikitin M.A."/>
            <person name="Kirill M.V."/>
            <person name="Chang P."/>
        </authorList>
    </citation>
    <scope>NUCLEOTIDE SEQUENCE [LARGE SCALE GENOMIC DNA]</scope>
    <source>
        <tissue evidence="6">Whole</tissue>
    </source>
</reference>
<dbReference type="GO" id="GO:0003700">
    <property type="term" value="F:DNA-binding transcription factor activity"/>
    <property type="evidence" value="ECO:0007669"/>
    <property type="project" value="TreeGrafter"/>
</dbReference>
<evidence type="ECO:0000256" key="2">
    <source>
        <dbReference type="ARBA" id="ARBA00023015"/>
    </source>
</evidence>
<dbReference type="AlphaFoldDB" id="A0A0J7K1E4"/>
<dbReference type="Gene3D" id="1.10.357.10">
    <property type="entry name" value="Tetracycline Repressor, domain 2"/>
    <property type="match status" value="1"/>
</dbReference>
<dbReference type="PANTHER" id="PTHR30055:SF234">
    <property type="entry name" value="HTH-TYPE TRANSCRIPTIONAL REGULATOR BETI"/>
    <property type="match status" value="1"/>
</dbReference>
<dbReference type="Proteomes" id="UP000036403">
    <property type="component" value="Unassembled WGS sequence"/>
</dbReference>
<dbReference type="InterPro" id="IPR023772">
    <property type="entry name" value="DNA-bd_HTH_TetR-type_CS"/>
</dbReference>
<comment type="caution">
    <text evidence="6">The sequence shown here is derived from an EMBL/GenBank/DDBJ whole genome shotgun (WGS) entry which is preliminary data.</text>
</comment>
<dbReference type="GO" id="GO:0000976">
    <property type="term" value="F:transcription cis-regulatory region binding"/>
    <property type="evidence" value="ECO:0007669"/>
    <property type="project" value="TreeGrafter"/>
</dbReference>
<sequence length="209" mass="22766">MPLEKTSSARRQPQQQRGLKRVERLLASAAEVFAKHGYAAATMTEIAAKARASIGSLYQFFPNKHSLAIALLERYDYLLMHNFKALAARAADLTIAQLAASLLHQLSDLKCQREAVLALLTSPGALGEQRKVLRQRLESGIIQVLLAHTPGLAPETCQAIAQWVAIQLKAAAALPEGLSPVQVAAIYRELGEALQLYLQMKLPHSVAQV</sequence>
<dbReference type="PaxDb" id="67767-A0A0J7K1E4"/>
<dbReference type="SUPFAM" id="SSF46689">
    <property type="entry name" value="Homeodomain-like"/>
    <property type="match status" value="1"/>
</dbReference>
<organism evidence="6 7">
    <name type="scientific">Lasius niger</name>
    <name type="common">Black garden ant</name>
    <dbReference type="NCBI Taxonomy" id="67767"/>
    <lineage>
        <taxon>Eukaryota</taxon>
        <taxon>Metazoa</taxon>
        <taxon>Ecdysozoa</taxon>
        <taxon>Arthropoda</taxon>
        <taxon>Hexapoda</taxon>
        <taxon>Insecta</taxon>
        <taxon>Pterygota</taxon>
        <taxon>Neoptera</taxon>
        <taxon>Endopterygota</taxon>
        <taxon>Hymenoptera</taxon>
        <taxon>Apocrita</taxon>
        <taxon>Aculeata</taxon>
        <taxon>Formicoidea</taxon>
        <taxon>Formicidae</taxon>
        <taxon>Formicinae</taxon>
        <taxon>Lasius</taxon>
        <taxon>Lasius</taxon>
    </lineage>
</organism>
<comment type="subcellular location">
    <subcellularLocation>
        <location evidence="1">Nucleus</location>
    </subcellularLocation>
</comment>
<dbReference type="PROSITE" id="PS50977">
    <property type="entry name" value="HTH_TETR_2"/>
    <property type="match status" value="1"/>
</dbReference>
<name>A0A0J7K1E4_LASNI</name>
<evidence type="ECO:0000256" key="4">
    <source>
        <dbReference type="ARBA" id="ARBA00023163"/>
    </source>
</evidence>
<dbReference type="InterPro" id="IPR009057">
    <property type="entry name" value="Homeodomain-like_sf"/>
</dbReference>
<dbReference type="InterPro" id="IPR050109">
    <property type="entry name" value="HTH-type_TetR-like_transc_reg"/>
</dbReference>
<evidence type="ECO:0000256" key="1">
    <source>
        <dbReference type="ARBA" id="ARBA00004123"/>
    </source>
</evidence>
<evidence type="ECO:0000256" key="3">
    <source>
        <dbReference type="ARBA" id="ARBA00023125"/>
    </source>
</evidence>
<gene>
    <name evidence="6" type="ORF">RF55_18063</name>
</gene>
<dbReference type="Pfam" id="PF00440">
    <property type="entry name" value="TetR_N"/>
    <property type="match status" value="1"/>
</dbReference>
<protein>
    <submittedName>
        <fullName evidence="6">Transcriptional regulator</fullName>
    </submittedName>
</protein>
<keyword evidence="4" id="KW-0804">Transcription</keyword>
<dbReference type="EMBL" id="LBMM01016898">
    <property type="protein sequence ID" value="KMQ84273.1"/>
    <property type="molecule type" value="Genomic_DNA"/>
</dbReference>
<dbReference type="InterPro" id="IPR001647">
    <property type="entry name" value="HTH_TetR"/>
</dbReference>